<proteinExistence type="predicted"/>
<dbReference type="Proteomes" id="UP000617979">
    <property type="component" value="Unassembled WGS sequence"/>
</dbReference>
<sequence>MNSTFYLSSYNTGNSYKQYVIVQFCLRGFQFVGKEDFNETKLDLVIAFGSHVRLQRSESNS</sequence>
<evidence type="ECO:0000313" key="1">
    <source>
        <dbReference type="EMBL" id="GGA59056.1"/>
    </source>
</evidence>
<dbReference type="EMBL" id="BMEX01000039">
    <property type="protein sequence ID" value="GGA59056.1"/>
    <property type="molecule type" value="Genomic_DNA"/>
</dbReference>
<evidence type="ECO:0000313" key="2">
    <source>
        <dbReference type="Proteomes" id="UP000617979"/>
    </source>
</evidence>
<keyword evidence="2" id="KW-1185">Reference proteome</keyword>
<protein>
    <submittedName>
        <fullName evidence="1">Uncharacterized protein</fullName>
    </submittedName>
</protein>
<name>A0ABQ1H522_9BACL</name>
<reference evidence="2" key="1">
    <citation type="journal article" date="2019" name="Int. J. Syst. Evol. Microbiol.">
        <title>The Global Catalogue of Microorganisms (GCM) 10K type strain sequencing project: providing services to taxonomists for standard genome sequencing and annotation.</title>
        <authorList>
            <consortium name="The Broad Institute Genomics Platform"/>
            <consortium name="The Broad Institute Genome Sequencing Center for Infectious Disease"/>
            <person name="Wu L."/>
            <person name="Ma J."/>
        </authorList>
    </citation>
    <scope>NUCLEOTIDE SEQUENCE [LARGE SCALE GENOMIC DNA]</scope>
    <source>
        <strain evidence="2">CGMCC 1.12404</strain>
    </source>
</reference>
<comment type="caution">
    <text evidence="1">The sequence shown here is derived from an EMBL/GenBank/DDBJ whole genome shotgun (WGS) entry which is preliminary data.</text>
</comment>
<gene>
    <name evidence="1" type="ORF">GCM10007416_35230</name>
</gene>
<organism evidence="1 2">
    <name type="scientific">Kroppenstedtia guangzhouensis</name>
    <dbReference type="NCBI Taxonomy" id="1274356"/>
    <lineage>
        <taxon>Bacteria</taxon>
        <taxon>Bacillati</taxon>
        <taxon>Bacillota</taxon>
        <taxon>Bacilli</taxon>
        <taxon>Bacillales</taxon>
        <taxon>Thermoactinomycetaceae</taxon>
        <taxon>Kroppenstedtia</taxon>
    </lineage>
</organism>
<accession>A0ABQ1H522</accession>